<name>A0AAJ1BBL1_9ACTO</name>
<dbReference type="RefSeq" id="WP_238127384.1">
    <property type="nucleotide sequence ID" value="NZ_JAKNHJ010000001.1"/>
</dbReference>
<evidence type="ECO:0000256" key="1">
    <source>
        <dbReference type="SAM" id="Coils"/>
    </source>
</evidence>
<feature type="chain" id="PRO_5042520697" evidence="3">
    <location>
        <begin position="32"/>
        <end position="439"/>
    </location>
</feature>
<dbReference type="PANTHER" id="PTHR21666:SF270">
    <property type="entry name" value="MUREIN HYDROLASE ACTIVATOR ENVC"/>
    <property type="match status" value="1"/>
</dbReference>
<evidence type="ECO:0000256" key="2">
    <source>
        <dbReference type="SAM" id="MobiDB-lite"/>
    </source>
</evidence>
<feature type="signal peptide" evidence="3">
    <location>
        <begin position="1"/>
        <end position="31"/>
    </location>
</feature>
<reference evidence="5" key="1">
    <citation type="submission" date="2022-01" db="EMBL/GenBank/DDBJ databases">
        <title>Collection of gut derived symbiotic bacterial strains cultured from healthy donors.</title>
        <authorList>
            <person name="Lin H."/>
            <person name="Kohout C."/>
            <person name="Waligurski E."/>
            <person name="Pamer E.G."/>
        </authorList>
    </citation>
    <scope>NUCLEOTIDE SEQUENCE</scope>
    <source>
        <strain evidence="5">DFI.7.46</strain>
    </source>
</reference>
<dbReference type="Proteomes" id="UP001200537">
    <property type="component" value="Unassembled WGS sequence"/>
</dbReference>
<keyword evidence="1" id="KW-0175">Coiled coil</keyword>
<keyword evidence="3" id="KW-0732">Signal</keyword>
<dbReference type="CDD" id="cd12797">
    <property type="entry name" value="M23_peptidase"/>
    <property type="match status" value="1"/>
</dbReference>
<dbReference type="InterPro" id="IPR050570">
    <property type="entry name" value="Cell_wall_metabolism_enzyme"/>
</dbReference>
<dbReference type="EMBL" id="JAKNHJ010000001">
    <property type="protein sequence ID" value="MCG4616952.1"/>
    <property type="molecule type" value="Genomic_DNA"/>
</dbReference>
<feature type="coiled-coil region" evidence="1">
    <location>
        <begin position="97"/>
        <end position="124"/>
    </location>
</feature>
<dbReference type="InterPro" id="IPR016047">
    <property type="entry name" value="M23ase_b-sheet_dom"/>
</dbReference>
<dbReference type="SUPFAM" id="SSF51261">
    <property type="entry name" value="Duplicated hybrid motif"/>
    <property type="match status" value="1"/>
</dbReference>
<dbReference type="Pfam" id="PF01551">
    <property type="entry name" value="Peptidase_M23"/>
    <property type="match status" value="1"/>
</dbReference>
<evidence type="ECO:0000256" key="3">
    <source>
        <dbReference type="SAM" id="SignalP"/>
    </source>
</evidence>
<dbReference type="Gene3D" id="2.70.70.10">
    <property type="entry name" value="Glucose Permease (Domain IIA)"/>
    <property type="match status" value="1"/>
</dbReference>
<feature type="region of interest" description="Disordered" evidence="2">
    <location>
        <begin position="275"/>
        <end position="304"/>
    </location>
</feature>
<evidence type="ECO:0000313" key="6">
    <source>
        <dbReference type="Proteomes" id="UP001200537"/>
    </source>
</evidence>
<dbReference type="AlphaFoldDB" id="A0AAJ1BBL1"/>
<gene>
    <name evidence="5" type="ORF">L0M99_00380</name>
</gene>
<dbReference type="PANTHER" id="PTHR21666">
    <property type="entry name" value="PEPTIDASE-RELATED"/>
    <property type="match status" value="1"/>
</dbReference>
<evidence type="ECO:0000259" key="4">
    <source>
        <dbReference type="Pfam" id="PF01551"/>
    </source>
</evidence>
<proteinExistence type="predicted"/>
<accession>A0AAJ1BBL1</accession>
<sequence>MVFRKRLGKILSATLITGSLVLAGASSSALASDRSKAADKEKAASSKAAQLRASLEDVSADLAESVIALENTKQAQKSAQGAYDEAVRVQSNAAREQAQAQDHLDVASAQLKRVEQALAASQEKESENLNNIGRVARETYTNPTVGGSFEFFISDKDSGDLSTYARNAQLAAQLQSDSLKNVQDQIVGQKNAQMEQRELTAQVRKLKEEADAALQAAQSAKSTKQTKLAQLNQTLEQKKQQEAELAAKKGEISKQLAEAEKEQQQAQERIRQIDAQNRKAQSARNADKSRNVPRGNAGSSSAGFSSGGIFQAPIKGGMYLTSPFGYRIHPVTGQRRLHMGADIHAACGVPQYAAANGTVVSTRYEGTGGNTVTINHGMLGGNSWISVYRHMTHFATSPGARVAKGQLIGYTGATGRVTGCHVHFELWKNGSVINPIPLP</sequence>
<feature type="compositionally biased region" description="Low complexity" evidence="2">
    <location>
        <begin position="295"/>
        <end position="304"/>
    </location>
</feature>
<protein>
    <submittedName>
        <fullName evidence="5">Peptidoglycan DD-metalloendopeptidase family protein</fullName>
    </submittedName>
</protein>
<dbReference type="InterPro" id="IPR011055">
    <property type="entry name" value="Dup_hybrid_motif"/>
</dbReference>
<evidence type="ECO:0000313" key="5">
    <source>
        <dbReference type="EMBL" id="MCG4616952.1"/>
    </source>
</evidence>
<organism evidence="5 6">
    <name type="scientific">Varibaculum cambriense</name>
    <dbReference type="NCBI Taxonomy" id="184870"/>
    <lineage>
        <taxon>Bacteria</taxon>
        <taxon>Bacillati</taxon>
        <taxon>Actinomycetota</taxon>
        <taxon>Actinomycetes</taxon>
        <taxon>Actinomycetales</taxon>
        <taxon>Actinomycetaceae</taxon>
        <taxon>Varibaculum</taxon>
    </lineage>
</organism>
<dbReference type="GO" id="GO:0004222">
    <property type="term" value="F:metalloendopeptidase activity"/>
    <property type="evidence" value="ECO:0007669"/>
    <property type="project" value="TreeGrafter"/>
</dbReference>
<feature type="domain" description="M23ase beta-sheet core" evidence="4">
    <location>
        <begin position="337"/>
        <end position="435"/>
    </location>
</feature>
<comment type="caution">
    <text evidence="5">The sequence shown here is derived from an EMBL/GenBank/DDBJ whole genome shotgun (WGS) entry which is preliminary data.</text>
</comment>